<comment type="caution">
    <text evidence="7">The sequence shown here is derived from an EMBL/GenBank/DDBJ whole genome shotgun (WGS) entry which is preliminary data.</text>
</comment>
<protein>
    <submittedName>
        <fullName evidence="7">Uncharacterized protein</fullName>
    </submittedName>
</protein>
<dbReference type="Gene3D" id="2.40.330.10">
    <property type="entry name" value="DNA-binding pseudobarrel domain"/>
    <property type="match status" value="1"/>
</dbReference>
<evidence type="ECO:0000313" key="8">
    <source>
        <dbReference type="Proteomes" id="UP001180020"/>
    </source>
</evidence>
<dbReference type="Pfam" id="PF03754">
    <property type="entry name" value="At2g31720-like"/>
    <property type="match status" value="1"/>
</dbReference>
<feature type="compositionally biased region" description="Basic and acidic residues" evidence="6">
    <location>
        <begin position="7"/>
        <end position="17"/>
    </location>
</feature>
<keyword evidence="4" id="KW-0804">Transcription</keyword>
<gene>
    <name evidence="7" type="ORF">QJS10_CPB20g01998</name>
</gene>
<dbReference type="PANTHER" id="PTHR31541:SF60">
    <property type="entry name" value="TF-B3 DOMAIN-CONTAINING PROTEIN"/>
    <property type="match status" value="1"/>
</dbReference>
<name>A0AAV9C8H0_ACOCL</name>
<keyword evidence="3" id="KW-0238">DNA-binding</keyword>
<evidence type="ECO:0000256" key="1">
    <source>
        <dbReference type="ARBA" id="ARBA00004123"/>
    </source>
</evidence>
<comment type="subcellular location">
    <subcellularLocation>
        <location evidence="1">Nucleus</location>
    </subcellularLocation>
</comment>
<keyword evidence="8" id="KW-1185">Reference proteome</keyword>
<reference evidence="7" key="2">
    <citation type="submission" date="2023-06" db="EMBL/GenBank/DDBJ databases">
        <authorList>
            <person name="Ma L."/>
            <person name="Liu K.-W."/>
            <person name="Li Z."/>
            <person name="Hsiao Y.-Y."/>
            <person name="Qi Y."/>
            <person name="Fu T."/>
            <person name="Tang G."/>
            <person name="Zhang D."/>
            <person name="Sun W.-H."/>
            <person name="Liu D.-K."/>
            <person name="Li Y."/>
            <person name="Chen G.-Z."/>
            <person name="Liu X.-D."/>
            <person name="Liao X.-Y."/>
            <person name="Jiang Y.-T."/>
            <person name="Yu X."/>
            <person name="Hao Y."/>
            <person name="Huang J."/>
            <person name="Zhao X.-W."/>
            <person name="Ke S."/>
            <person name="Chen Y.-Y."/>
            <person name="Wu W.-L."/>
            <person name="Hsu J.-L."/>
            <person name="Lin Y.-F."/>
            <person name="Huang M.-D."/>
            <person name="Li C.-Y."/>
            <person name="Huang L."/>
            <person name="Wang Z.-W."/>
            <person name="Zhao X."/>
            <person name="Zhong W.-Y."/>
            <person name="Peng D.-H."/>
            <person name="Ahmad S."/>
            <person name="Lan S."/>
            <person name="Zhang J.-S."/>
            <person name="Tsai W.-C."/>
            <person name="Van De Peer Y."/>
            <person name="Liu Z.-J."/>
        </authorList>
    </citation>
    <scope>NUCLEOTIDE SEQUENCE</scope>
    <source>
        <strain evidence="7">CP</strain>
        <tissue evidence="7">Leaves</tissue>
    </source>
</reference>
<accession>A0AAV9C8H0</accession>
<evidence type="ECO:0000256" key="5">
    <source>
        <dbReference type="ARBA" id="ARBA00023242"/>
    </source>
</evidence>
<proteinExistence type="predicted"/>
<organism evidence="7 8">
    <name type="scientific">Acorus calamus</name>
    <name type="common">Sweet flag</name>
    <dbReference type="NCBI Taxonomy" id="4465"/>
    <lineage>
        <taxon>Eukaryota</taxon>
        <taxon>Viridiplantae</taxon>
        <taxon>Streptophyta</taxon>
        <taxon>Embryophyta</taxon>
        <taxon>Tracheophyta</taxon>
        <taxon>Spermatophyta</taxon>
        <taxon>Magnoliopsida</taxon>
        <taxon>Liliopsida</taxon>
        <taxon>Acoraceae</taxon>
        <taxon>Acorus</taxon>
    </lineage>
</organism>
<feature type="region of interest" description="Disordered" evidence="6">
    <location>
        <begin position="104"/>
        <end position="132"/>
    </location>
</feature>
<dbReference type="Proteomes" id="UP001180020">
    <property type="component" value="Unassembled WGS sequence"/>
</dbReference>
<evidence type="ECO:0000313" key="7">
    <source>
        <dbReference type="EMBL" id="KAK1285111.1"/>
    </source>
</evidence>
<keyword evidence="2" id="KW-0805">Transcription regulation</keyword>
<evidence type="ECO:0000256" key="4">
    <source>
        <dbReference type="ARBA" id="ARBA00023163"/>
    </source>
</evidence>
<dbReference type="GO" id="GO:0005634">
    <property type="term" value="C:nucleus"/>
    <property type="evidence" value="ECO:0007669"/>
    <property type="project" value="UniProtKB-SubCell"/>
</dbReference>
<reference evidence="7" key="1">
    <citation type="journal article" date="2023" name="Nat. Commun.">
        <title>Diploid and tetraploid genomes of Acorus and the evolution of monocots.</title>
        <authorList>
            <person name="Ma L."/>
            <person name="Liu K.W."/>
            <person name="Li Z."/>
            <person name="Hsiao Y.Y."/>
            <person name="Qi Y."/>
            <person name="Fu T."/>
            <person name="Tang G.D."/>
            <person name="Zhang D."/>
            <person name="Sun W.H."/>
            <person name="Liu D.K."/>
            <person name="Li Y."/>
            <person name="Chen G.Z."/>
            <person name="Liu X.D."/>
            <person name="Liao X.Y."/>
            <person name="Jiang Y.T."/>
            <person name="Yu X."/>
            <person name="Hao Y."/>
            <person name="Huang J."/>
            <person name="Zhao X.W."/>
            <person name="Ke S."/>
            <person name="Chen Y.Y."/>
            <person name="Wu W.L."/>
            <person name="Hsu J.L."/>
            <person name="Lin Y.F."/>
            <person name="Huang M.D."/>
            <person name="Li C.Y."/>
            <person name="Huang L."/>
            <person name="Wang Z.W."/>
            <person name="Zhao X."/>
            <person name="Zhong W.Y."/>
            <person name="Peng D.H."/>
            <person name="Ahmad S."/>
            <person name="Lan S."/>
            <person name="Zhang J.S."/>
            <person name="Tsai W.C."/>
            <person name="Van de Peer Y."/>
            <person name="Liu Z.J."/>
        </authorList>
    </citation>
    <scope>NUCLEOTIDE SEQUENCE</scope>
    <source>
        <strain evidence="7">CP</strain>
    </source>
</reference>
<dbReference type="EMBL" id="JAUJYO010000020">
    <property type="protein sequence ID" value="KAK1285111.1"/>
    <property type="molecule type" value="Genomic_DNA"/>
</dbReference>
<dbReference type="AlphaFoldDB" id="A0AAV9C8H0"/>
<evidence type="ECO:0000256" key="2">
    <source>
        <dbReference type="ARBA" id="ARBA00023015"/>
    </source>
</evidence>
<dbReference type="InterPro" id="IPR015300">
    <property type="entry name" value="DNA-bd_pseudobarrel_sf"/>
</dbReference>
<dbReference type="PANTHER" id="PTHR31541">
    <property type="entry name" value="B3 DOMAIN PLANT PROTEIN-RELATED"/>
    <property type="match status" value="1"/>
</dbReference>
<dbReference type="GO" id="GO:0003677">
    <property type="term" value="F:DNA binding"/>
    <property type="evidence" value="ECO:0007669"/>
    <property type="project" value="UniProtKB-KW"/>
</dbReference>
<keyword evidence="5" id="KW-0539">Nucleus</keyword>
<sequence length="298" mass="34128">MDQVKRKRDEEANERPEPPPTTTALDDMRSDPDKSRPLLMLILATTIEIYRNYKGKPRKSPAIAKLKELTDSPPSEINKLSSYDLFKITERFFQDKKLMKIISGAHNEHDESTSRRRRRRRFTQPAQPSNTPEWVDRLVQTTSGGCELTYFTSKQLTETDMKDDQHRILLPKLSIQTNLSCLLREDERERMMWRGTDGGLDVEAYDGSLATTHAMKLRHWNMSTNGYCALNGSGWSSFKSVCQLVESEDVDVHVWSFRAGDEEDPMARRLFLAIDVVRRQRSESEGDGDAAAEEPGEG</sequence>
<evidence type="ECO:0000256" key="6">
    <source>
        <dbReference type="SAM" id="MobiDB-lite"/>
    </source>
</evidence>
<evidence type="ECO:0000256" key="3">
    <source>
        <dbReference type="ARBA" id="ARBA00023125"/>
    </source>
</evidence>
<feature type="region of interest" description="Disordered" evidence="6">
    <location>
        <begin position="1"/>
        <end position="33"/>
    </location>
</feature>
<dbReference type="InterPro" id="IPR005508">
    <property type="entry name" value="At2g31720-like"/>
</dbReference>